<name>A0A0C2WRZ1_SERVB</name>
<dbReference type="HOGENOM" id="CLU_1485506_0_0_1"/>
<sequence>MILAAREPLSISQLELLSPKPGLVEGTVTRLGALLLYKDREDPIRLLHATFREFLTSREKAGNFFIRPEHGNQTLTLGCLSFLSNYSVKDDSTLRNPDITSQKTYVYSSKSWVYHCTASYRKLALNGPVLGFAQDTLQHWADSADKWNQLNTLSSLERVLTLSRQNTSVEITEAMVYHGLEV</sequence>
<proteinExistence type="predicted"/>
<evidence type="ECO:0000313" key="1">
    <source>
        <dbReference type="EMBL" id="KIM20352.1"/>
    </source>
</evidence>
<dbReference type="Proteomes" id="UP000054097">
    <property type="component" value="Unassembled WGS sequence"/>
</dbReference>
<organism evidence="1 2">
    <name type="scientific">Serendipita vermifera MAFF 305830</name>
    <dbReference type="NCBI Taxonomy" id="933852"/>
    <lineage>
        <taxon>Eukaryota</taxon>
        <taxon>Fungi</taxon>
        <taxon>Dikarya</taxon>
        <taxon>Basidiomycota</taxon>
        <taxon>Agaricomycotina</taxon>
        <taxon>Agaricomycetes</taxon>
        <taxon>Sebacinales</taxon>
        <taxon>Serendipitaceae</taxon>
        <taxon>Serendipita</taxon>
    </lineage>
</organism>
<protein>
    <submittedName>
        <fullName evidence="1">Uncharacterized protein</fullName>
    </submittedName>
</protein>
<reference evidence="1 2" key="1">
    <citation type="submission" date="2014-04" db="EMBL/GenBank/DDBJ databases">
        <authorList>
            <consortium name="DOE Joint Genome Institute"/>
            <person name="Kuo A."/>
            <person name="Zuccaro A."/>
            <person name="Kohler A."/>
            <person name="Nagy L.G."/>
            <person name="Floudas D."/>
            <person name="Copeland A."/>
            <person name="Barry K.W."/>
            <person name="Cichocki N."/>
            <person name="Veneault-Fourrey C."/>
            <person name="LaButti K."/>
            <person name="Lindquist E.A."/>
            <person name="Lipzen A."/>
            <person name="Lundell T."/>
            <person name="Morin E."/>
            <person name="Murat C."/>
            <person name="Sun H."/>
            <person name="Tunlid A."/>
            <person name="Henrissat B."/>
            <person name="Grigoriev I.V."/>
            <person name="Hibbett D.S."/>
            <person name="Martin F."/>
            <person name="Nordberg H.P."/>
            <person name="Cantor M.N."/>
            <person name="Hua S.X."/>
        </authorList>
    </citation>
    <scope>NUCLEOTIDE SEQUENCE [LARGE SCALE GENOMIC DNA]</scope>
    <source>
        <strain evidence="1 2">MAFF 305830</strain>
    </source>
</reference>
<reference evidence="2" key="2">
    <citation type="submission" date="2015-01" db="EMBL/GenBank/DDBJ databases">
        <title>Evolutionary Origins and Diversification of the Mycorrhizal Mutualists.</title>
        <authorList>
            <consortium name="DOE Joint Genome Institute"/>
            <consortium name="Mycorrhizal Genomics Consortium"/>
            <person name="Kohler A."/>
            <person name="Kuo A."/>
            <person name="Nagy L.G."/>
            <person name="Floudas D."/>
            <person name="Copeland A."/>
            <person name="Barry K.W."/>
            <person name="Cichocki N."/>
            <person name="Veneault-Fourrey C."/>
            <person name="LaButti K."/>
            <person name="Lindquist E.A."/>
            <person name="Lipzen A."/>
            <person name="Lundell T."/>
            <person name="Morin E."/>
            <person name="Murat C."/>
            <person name="Riley R."/>
            <person name="Ohm R."/>
            <person name="Sun H."/>
            <person name="Tunlid A."/>
            <person name="Henrissat B."/>
            <person name="Grigoriev I.V."/>
            <person name="Hibbett D.S."/>
            <person name="Martin F."/>
        </authorList>
    </citation>
    <scope>NUCLEOTIDE SEQUENCE [LARGE SCALE GENOMIC DNA]</scope>
    <source>
        <strain evidence="2">MAFF 305830</strain>
    </source>
</reference>
<evidence type="ECO:0000313" key="2">
    <source>
        <dbReference type="Proteomes" id="UP000054097"/>
    </source>
</evidence>
<dbReference type="OrthoDB" id="3262196at2759"/>
<accession>A0A0C2WRZ1</accession>
<gene>
    <name evidence="1" type="ORF">M408DRAFT_334006</name>
</gene>
<feature type="non-terminal residue" evidence="1">
    <location>
        <position position="182"/>
    </location>
</feature>
<keyword evidence="2" id="KW-1185">Reference proteome</keyword>
<dbReference type="AlphaFoldDB" id="A0A0C2WRZ1"/>
<dbReference type="EMBL" id="KN824442">
    <property type="protein sequence ID" value="KIM20352.1"/>
    <property type="molecule type" value="Genomic_DNA"/>
</dbReference>